<evidence type="ECO:0000313" key="1">
    <source>
        <dbReference type="EMBL" id="MFD1047505.1"/>
    </source>
</evidence>
<proteinExistence type="predicted"/>
<dbReference type="InterPro" id="IPR016032">
    <property type="entry name" value="Sig_transdc_resp-reg_C-effctor"/>
</dbReference>
<comment type="caution">
    <text evidence="1">The sequence shown here is derived from an EMBL/GenBank/DDBJ whole genome shotgun (WGS) entry which is preliminary data.</text>
</comment>
<dbReference type="InterPro" id="IPR036388">
    <property type="entry name" value="WH-like_DNA-bd_sf"/>
</dbReference>
<dbReference type="GO" id="GO:0003677">
    <property type="term" value="F:DNA binding"/>
    <property type="evidence" value="ECO:0007669"/>
    <property type="project" value="UniProtKB-KW"/>
</dbReference>
<sequence>QETAAATAWIVRSRPVVRAMTGLFGTAWANALRHDTRTVDVSSPYTEHLLRSLYSGLPDETAAAEIGLSVRTYRRHVAALLRDMGVTSRFQAGVRAHEFGLLHG</sequence>
<dbReference type="SUPFAM" id="SSF46894">
    <property type="entry name" value="C-terminal effector domain of the bipartite response regulators"/>
    <property type="match status" value="1"/>
</dbReference>
<evidence type="ECO:0000313" key="2">
    <source>
        <dbReference type="Proteomes" id="UP001597045"/>
    </source>
</evidence>
<gene>
    <name evidence="1" type="ORF">ACFQ1S_19145</name>
</gene>
<protein>
    <submittedName>
        <fullName evidence="1">DNA-binding response regulator</fullName>
    </submittedName>
</protein>
<organism evidence="1 2">
    <name type="scientific">Kibdelosporangium lantanae</name>
    <dbReference type="NCBI Taxonomy" id="1497396"/>
    <lineage>
        <taxon>Bacteria</taxon>
        <taxon>Bacillati</taxon>
        <taxon>Actinomycetota</taxon>
        <taxon>Actinomycetes</taxon>
        <taxon>Pseudonocardiales</taxon>
        <taxon>Pseudonocardiaceae</taxon>
        <taxon>Kibdelosporangium</taxon>
    </lineage>
</organism>
<feature type="non-terminal residue" evidence="1">
    <location>
        <position position="1"/>
    </location>
</feature>
<dbReference type="EMBL" id="JBHTIS010001108">
    <property type="protein sequence ID" value="MFD1047505.1"/>
    <property type="molecule type" value="Genomic_DNA"/>
</dbReference>
<name>A0ABW3M9S7_9PSEU</name>
<reference evidence="2" key="1">
    <citation type="journal article" date="2019" name="Int. J. Syst. Evol. Microbiol.">
        <title>The Global Catalogue of Microorganisms (GCM) 10K type strain sequencing project: providing services to taxonomists for standard genome sequencing and annotation.</title>
        <authorList>
            <consortium name="The Broad Institute Genomics Platform"/>
            <consortium name="The Broad Institute Genome Sequencing Center for Infectious Disease"/>
            <person name="Wu L."/>
            <person name="Ma J."/>
        </authorList>
    </citation>
    <scope>NUCLEOTIDE SEQUENCE [LARGE SCALE GENOMIC DNA]</scope>
    <source>
        <strain evidence="2">JCM 31486</strain>
    </source>
</reference>
<accession>A0ABW3M9S7</accession>
<dbReference type="Gene3D" id="1.10.10.10">
    <property type="entry name" value="Winged helix-like DNA-binding domain superfamily/Winged helix DNA-binding domain"/>
    <property type="match status" value="1"/>
</dbReference>
<dbReference type="Proteomes" id="UP001597045">
    <property type="component" value="Unassembled WGS sequence"/>
</dbReference>
<keyword evidence="1" id="KW-0238">DNA-binding</keyword>
<keyword evidence="2" id="KW-1185">Reference proteome</keyword>